<protein>
    <submittedName>
        <fullName evidence="1">Uncharacterized protein</fullName>
    </submittedName>
</protein>
<accession>A0A5B7SQH6</accession>
<dbReference type="Proteomes" id="UP000310017">
    <property type="component" value="Chromosome"/>
</dbReference>
<gene>
    <name evidence="1" type="ORF">FGM00_12795</name>
</gene>
<dbReference type="AlphaFoldDB" id="A0A5B7SQH6"/>
<organism evidence="1 2">
    <name type="scientific">Aggregatimonas sangjinii</name>
    <dbReference type="NCBI Taxonomy" id="2583587"/>
    <lineage>
        <taxon>Bacteria</taxon>
        <taxon>Pseudomonadati</taxon>
        <taxon>Bacteroidota</taxon>
        <taxon>Flavobacteriia</taxon>
        <taxon>Flavobacteriales</taxon>
        <taxon>Flavobacteriaceae</taxon>
        <taxon>Aggregatimonas</taxon>
    </lineage>
</organism>
<dbReference type="KEGG" id="asag:FGM00_12795"/>
<evidence type="ECO:0000313" key="1">
    <source>
        <dbReference type="EMBL" id="QCX00945.1"/>
    </source>
</evidence>
<reference evidence="1 2" key="1">
    <citation type="submission" date="2019-05" db="EMBL/GenBank/DDBJ databases">
        <title>Genome sequencing of F202Z8.</title>
        <authorList>
            <person name="Kwon Y.M."/>
        </authorList>
    </citation>
    <scope>NUCLEOTIDE SEQUENCE [LARGE SCALE GENOMIC DNA]</scope>
    <source>
        <strain evidence="1 2">F202Z8</strain>
    </source>
</reference>
<dbReference type="OrthoDB" id="1447814at2"/>
<dbReference type="RefSeq" id="WP_138853288.1">
    <property type="nucleotide sequence ID" value="NZ_CP040710.1"/>
</dbReference>
<dbReference type="EMBL" id="CP040710">
    <property type="protein sequence ID" value="QCX00945.1"/>
    <property type="molecule type" value="Genomic_DNA"/>
</dbReference>
<sequence>MKIKSAISLVIVSLSFLNCNSERQKDGIKQLSLKYCVTLEQVDLTESKDEILSKMMSGAIDVGENNKELILAVRQEIAKRIKSTDKKNIALTFASDFVLKLLETCPAYSKLVRKQLPEANKKNKTITYMSERIKSFITDWDGLGFLEVYNRATDSIVSNYNYAPHARDDYGIIDWDYFEPYNDIHVELLHTSDAYFKGYLINEQLRAMGADVKNFPKEVPMKFNFSGFDNEIPMSSDHY</sequence>
<name>A0A5B7SQH6_9FLAO</name>
<proteinExistence type="predicted"/>
<evidence type="ECO:0000313" key="2">
    <source>
        <dbReference type="Proteomes" id="UP000310017"/>
    </source>
</evidence>
<keyword evidence="2" id="KW-1185">Reference proteome</keyword>